<protein>
    <submittedName>
        <fullName evidence="1">Uncharacterized protein</fullName>
    </submittedName>
</protein>
<feature type="non-terminal residue" evidence="1">
    <location>
        <position position="28"/>
    </location>
</feature>
<sequence>MTKDSATSDFPLSTPMDVRLGITKLVDV</sequence>
<gene>
    <name evidence="1" type="ORF">METZ01_LOCUS223763</name>
</gene>
<proteinExistence type="predicted"/>
<dbReference type="EMBL" id="UINC01053868">
    <property type="protein sequence ID" value="SVB70909.1"/>
    <property type="molecule type" value="Genomic_DNA"/>
</dbReference>
<reference evidence="1" key="1">
    <citation type="submission" date="2018-05" db="EMBL/GenBank/DDBJ databases">
        <authorList>
            <person name="Lanie J.A."/>
            <person name="Ng W.-L."/>
            <person name="Kazmierczak K.M."/>
            <person name="Andrzejewski T.M."/>
            <person name="Davidsen T.M."/>
            <person name="Wayne K.J."/>
            <person name="Tettelin H."/>
            <person name="Glass J.I."/>
            <person name="Rusch D."/>
            <person name="Podicherti R."/>
            <person name="Tsui H.-C.T."/>
            <person name="Winkler M.E."/>
        </authorList>
    </citation>
    <scope>NUCLEOTIDE SEQUENCE</scope>
</reference>
<name>A0A382G7M9_9ZZZZ</name>
<dbReference type="AlphaFoldDB" id="A0A382G7M9"/>
<organism evidence="1">
    <name type="scientific">marine metagenome</name>
    <dbReference type="NCBI Taxonomy" id="408172"/>
    <lineage>
        <taxon>unclassified sequences</taxon>
        <taxon>metagenomes</taxon>
        <taxon>ecological metagenomes</taxon>
    </lineage>
</organism>
<evidence type="ECO:0000313" key="1">
    <source>
        <dbReference type="EMBL" id="SVB70909.1"/>
    </source>
</evidence>
<accession>A0A382G7M9</accession>